<evidence type="ECO:0000313" key="2">
    <source>
        <dbReference type="EMBL" id="SEG02345.1"/>
    </source>
</evidence>
<reference evidence="2 4" key="4">
    <citation type="submission" date="2016-10" db="EMBL/GenBank/DDBJ databases">
        <authorList>
            <person name="de Groot N.N."/>
        </authorList>
    </citation>
    <scope>NUCLEOTIDE SEQUENCE [LARGE SCALE GENOMIC DNA]</scope>
    <source>
        <strain evidence="2 4">Nl13</strain>
    </source>
</reference>
<evidence type="ECO:0000313" key="3">
    <source>
        <dbReference type="Proteomes" id="UP000002718"/>
    </source>
</evidence>
<dbReference type="Proteomes" id="UP000236751">
    <property type="component" value="Unassembled WGS sequence"/>
</dbReference>
<dbReference type="OrthoDB" id="8565401at2"/>
<protein>
    <recommendedName>
        <fullName evidence="5">GlcNAc-PI de-N-acetylase</fullName>
    </recommendedName>
</protein>
<evidence type="ECO:0008006" key="5">
    <source>
        <dbReference type="Google" id="ProtNLM"/>
    </source>
</evidence>
<evidence type="ECO:0000313" key="4">
    <source>
        <dbReference type="Proteomes" id="UP000236751"/>
    </source>
</evidence>
<keyword evidence="3" id="KW-1185">Reference proteome</keyword>
<dbReference type="eggNOG" id="COG0521">
    <property type="taxonomic scope" value="Bacteria"/>
</dbReference>
<dbReference type="HOGENOM" id="CLU_1060442_0_0_4"/>
<dbReference type="STRING" id="323848.Nmul_A2201"/>
<dbReference type="AlphaFoldDB" id="Q2Y6X8"/>
<dbReference type="EMBL" id="CP000103">
    <property type="protein sequence ID" value="ABB75493.1"/>
    <property type="molecule type" value="Genomic_DNA"/>
</dbReference>
<organism evidence="1 3">
    <name type="scientific">Nitrosospira multiformis (strain ATCC 25196 / NCIMB 11849 / C 71)</name>
    <dbReference type="NCBI Taxonomy" id="323848"/>
    <lineage>
        <taxon>Bacteria</taxon>
        <taxon>Pseudomonadati</taxon>
        <taxon>Pseudomonadota</taxon>
        <taxon>Betaproteobacteria</taxon>
        <taxon>Nitrosomonadales</taxon>
        <taxon>Nitrosomonadaceae</taxon>
        <taxon>Nitrosospira</taxon>
    </lineage>
</organism>
<accession>Q2Y6X8</accession>
<gene>
    <name evidence="1" type="ordered locus">Nmul_A2201</name>
    <name evidence="2" type="ORF">SAMN05216403_1237</name>
</gene>
<proteinExistence type="predicted"/>
<dbReference type="RefSeq" id="WP_011381500.1">
    <property type="nucleotide sequence ID" value="NC_007614.1"/>
</dbReference>
<dbReference type="KEGG" id="nmu:Nmul_A2201"/>
<dbReference type="EMBL" id="FNVK01000023">
    <property type="protein sequence ID" value="SEG02345.1"/>
    <property type="molecule type" value="Genomic_DNA"/>
</dbReference>
<reference evidence="1 3" key="3">
    <citation type="journal article" date="2008" name="Appl. Environ. Microbiol.">
        <title>Complete genome sequence of Nitrosospira multiformis, an ammonia-oxidizing bacterium from the soil environment.</title>
        <authorList>
            <person name="Norton J.M."/>
            <person name="Klotz M.G."/>
            <person name="Stein L.Y."/>
            <person name="Arp D.J."/>
            <person name="Bottomley P.J."/>
            <person name="Chain P.S."/>
            <person name="Hauser L.J."/>
            <person name="Land M.L."/>
            <person name="Larimer F.W."/>
            <person name="Shin M.W."/>
            <person name="Starkenburg S.R."/>
        </authorList>
    </citation>
    <scope>NUCLEOTIDE SEQUENCE [LARGE SCALE GENOMIC DNA]</scope>
    <source>
        <strain evidence="1">ATCC 25196</strain>
        <strain evidence="3">ATCC 25196 / NCIMB 11849 / C 71</strain>
    </source>
</reference>
<name>Q2Y6X8_NITMU</name>
<evidence type="ECO:0000313" key="1">
    <source>
        <dbReference type="EMBL" id="ABB75493.1"/>
    </source>
</evidence>
<reference evidence="1" key="2">
    <citation type="submission" date="2005-08" db="EMBL/GenBank/DDBJ databases">
        <title>Complete sequence of Chromosome 1 of Nitrosospira multiformis ATCC 25196.</title>
        <authorList>
            <consortium name="US DOE Joint Genome Institute"/>
            <person name="Copeland A."/>
            <person name="Lucas S."/>
            <person name="Lapidus A."/>
            <person name="Barry K."/>
            <person name="Detter J.C."/>
            <person name="Glavina T."/>
            <person name="Hammon N."/>
            <person name="Israni S."/>
            <person name="Pitluck S."/>
            <person name="Chain P."/>
            <person name="Malfatti S."/>
            <person name="Shin M."/>
            <person name="Vergez L."/>
            <person name="Schmutz J."/>
            <person name="Larimer F."/>
            <person name="Land M."/>
            <person name="Hauser L."/>
            <person name="Kyrpides N."/>
            <person name="Lykidis A."/>
            <person name="Richardson P."/>
        </authorList>
    </citation>
    <scope>NUCLEOTIDE SEQUENCE</scope>
    <source>
        <strain evidence="1">ATCC 25196</strain>
    </source>
</reference>
<dbReference type="SUPFAM" id="SSF102588">
    <property type="entry name" value="LmbE-like"/>
    <property type="match status" value="1"/>
</dbReference>
<dbReference type="Gene3D" id="3.40.50.10320">
    <property type="entry name" value="LmbE-like"/>
    <property type="match status" value="1"/>
</dbReference>
<reference evidence="3" key="1">
    <citation type="submission" date="2005-08" db="EMBL/GenBank/DDBJ databases">
        <title>Complete sequence of chromosome 1 of Nitrosospira multiformis ATCC 25196.</title>
        <authorList>
            <person name="Copeland A."/>
            <person name="Lucas S."/>
            <person name="Lapidus A."/>
            <person name="Barry K."/>
            <person name="Detter J.C."/>
            <person name="Glavina T."/>
            <person name="Hammon N."/>
            <person name="Israni S."/>
            <person name="Pitluck S."/>
            <person name="Chain P."/>
            <person name="Malfatti S."/>
            <person name="Shin M."/>
            <person name="Vergez L."/>
            <person name="Schmutz J."/>
            <person name="Larimer F."/>
            <person name="Land M."/>
            <person name="Hauser L."/>
            <person name="Kyrpides N."/>
            <person name="Lykidis A."/>
            <person name="Richardson P."/>
        </authorList>
    </citation>
    <scope>NUCLEOTIDE SEQUENCE [LARGE SCALE GENOMIC DNA]</scope>
    <source>
        <strain evidence="3">ATCC 25196 / NCIMB 11849 / C 71</strain>
    </source>
</reference>
<sequence>MSEARRNNLSDNLPGNLYGTGNLLVIAHPGHELRLYGWIAQTKPLVCILTDGSGSDDQPRLAATLNILQGLGAEIGPVCGELTDRQIYRKILRSEYDIFDDLCERLIALIAARDIRTVVSDGIEGYNPTHDLCEVLVRTAVAITNNVTHVPRAADGKECPVRHYTIPLMGDPRPAAQPTACRAEGANPVIQQESEQCIIELNERERAHKLETLREYGSRAGGILQQEVEDAFRSYGEEAFGREYLYASAARGKEPERNFLQQKPFYEIRGEQRVADGRYRDVIRFHEHVLPIMNRLNTKISAVRLKWEKTEKAP</sequence>
<dbReference type="Proteomes" id="UP000002718">
    <property type="component" value="Chromosome"/>
</dbReference>
<dbReference type="InterPro" id="IPR024078">
    <property type="entry name" value="LmbE-like_dom_sf"/>
</dbReference>